<feature type="transmembrane region" description="Helical" evidence="1">
    <location>
        <begin position="84"/>
        <end position="106"/>
    </location>
</feature>
<evidence type="ECO:0000313" key="3">
    <source>
        <dbReference type="Proteomes" id="UP000008888"/>
    </source>
</evidence>
<dbReference type="KEGG" id="mmt:Metme_3262"/>
<sequence length="163" mass="19235">MKPLLPKPPHKLLLPKPGRFFPLKHAKTLFLLSLFISWLILPELLWHKMGFVFHHLAVLIHLLYETLSFFLEESLMHGFGMEKYYAQMLVFYCFLTLGLWCAYRFWLYLPKLLASLRAKLFLLSLEFKYRAIEAWLALTLWQKTKFVVFNLLGLTGGVMILLA</sequence>
<feature type="transmembrane region" description="Helical" evidence="1">
    <location>
        <begin position="52"/>
        <end position="72"/>
    </location>
</feature>
<feature type="transmembrane region" description="Helical" evidence="1">
    <location>
        <begin position="21"/>
        <end position="40"/>
    </location>
</feature>
<reference key="2">
    <citation type="submission" date="2011-05" db="EMBL/GenBank/DDBJ databases">
        <title>Complete genome sequence of the aerobic marine methanotroph Methylomonas methanica MC09.</title>
        <authorList>
            <person name="Boden R."/>
            <person name="Cunliffe M."/>
            <person name="Scanlan J."/>
            <person name="Moussard H."/>
            <person name="Kits K.D."/>
            <person name="Klotz M."/>
            <person name="Jetten M."/>
            <person name="Vuilleumier S."/>
            <person name="Han J."/>
            <person name="Peters L."/>
            <person name="Mikhailova N."/>
            <person name="Teshima H."/>
            <person name="Tapia R."/>
            <person name="Kyrpides N."/>
            <person name="Ivanova N."/>
            <person name="Pagani I."/>
            <person name="Cheng J.-F."/>
            <person name="Goodwin L."/>
            <person name="Han C."/>
            <person name="Hauser L."/>
            <person name="Land M."/>
            <person name="Lapidus A."/>
            <person name="Lucas S."/>
            <person name="Pitluck S."/>
            <person name="Woyke T."/>
            <person name="Stein L.Y."/>
            <person name="Murrell C."/>
        </authorList>
    </citation>
    <scope>NUCLEOTIDE SEQUENCE</scope>
    <source>
        <strain>MC09</strain>
    </source>
</reference>
<reference evidence="3" key="3">
    <citation type="submission" date="2011-05" db="EMBL/GenBank/DDBJ databases">
        <title>Complete sequence of Methylomonas methanica MC09.</title>
        <authorList>
            <consortium name="US DOE Joint Genome Institute"/>
            <person name="Lucas S."/>
            <person name="Han J."/>
            <person name="Lapidus A."/>
            <person name="Cheng J.-F."/>
            <person name="Goodwin L."/>
            <person name="Pitluck S."/>
            <person name="Peters L."/>
            <person name="Mikhailova N."/>
            <person name="Teshima H."/>
            <person name="Han C."/>
            <person name="Tapia R."/>
            <person name="Land M."/>
            <person name="Hauser L."/>
            <person name="Kyrpides N."/>
            <person name="Ivanova N."/>
            <person name="Pagani I."/>
            <person name="Stein L."/>
            <person name="Woyke T."/>
        </authorList>
    </citation>
    <scope>NUCLEOTIDE SEQUENCE [LARGE SCALE GENOMIC DNA]</scope>
    <source>
        <strain evidence="3">MC09</strain>
    </source>
</reference>
<name>G0A5C8_METMM</name>
<accession>G0A5C8</accession>
<dbReference type="AlphaFoldDB" id="G0A5C8"/>
<organism evidence="2 3">
    <name type="scientific">Methylomonas methanica (strain DSM 25384 / MC09)</name>
    <dbReference type="NCBI Taxonomy" id="857087"/>
    <lineage>
        <taxon>Bacteria</taxon>
        <taxon>Pseudomonadati</taxon>
        <taxon>Pseudomonadota</taxon>
        <taxon>Gammaproteobacteria</taxon>
        <taxon>Methylococcales</taxon>
        <taxon>Methylococcaceae</taxon>
        <taxon>Methylomonas</taxon>
    </lineage>
</organism>
<protein>
    <submittedName>
        <fullName evidence="2">Uncharacterized protein</fullName>
    </submittedName>
</protein>
<dbReference type="Proteomes" id="UP000008888">
    <property type="component" value="Chromosome"/>
</dbReference>
<keyword evidence="1" id="KW-1133">Transmembrane helix</keyword>
<keyword evidence="1" id="KW-0472">Membrane</keyword>
<dbReference type="STRING" id="857087.Metme_3262"/>
<proteinExistence type="predicted"/>
<gene>
    <name evidence="2" type="ordered locus">Metme_3262</name>
</gene>
<reference evidence="2 3" key="1">
    <citation type="journal article" date="2011" name="J. Bacteriol.">
        <title>Complete Genome Sequence of the Aerobic Marine Methanotroph Methylomonas methanica MC09.</title>
        <authorList>
            <person name="Boden R."/>
            <person name="Cunliffe M."/>
            <person name="Scanlan J."/>
            <person name="Moussard H."/>
            <person name="Kits K.D."/>
            <person name="Klotz M.G."/>
            <person name="Jetten M.S."/>
            <person name="Vuilleumier S."/>
            <person name="Han J."/>
            <person name="Peters L."/>
            <person name="Mikhailova N."/>
            <person name="Teshima H."/>
            <person name="Tapia R."/>
            <person name="Kyrpides N."/>
            <person name="Ivanova N."/>
            <person name="Pagani I."/>
            <person name="Cheng J.F."/>
            <person name="Goodwin L."/>
            <person name="Han C."/>
            <person name="Hauser L."/>
            <person name="Land M.L."/>
            <person name="Lapidus A."/>
            <person name="Lucas S."/>
            <person name="Pitluck S."/>
            <person name="Woyke T."/>
            <person name="Stein L."/>
            <person name="Murrell J.C."/>
        </authorList>
    </citation>
    <scope>NUCLEOTIDE SEQUENCE [LARGE SCALE GENOMIC DNA]</scope>
    <source>
        <strain evidence="2 3">MC09</strain>
    </source>
</reference>
<dbReference type="EMBL" id="CP002738">
    <property type="protein sequence ID" value="AEG01634.1"/>
    <property type="molecule type" value="Genomic_DNA"/>
</dbReference>
<feature type="transmembrane region" description="Helical" evidence="1">
    <location>
        <begin position="146"/>
        <end position="162"/>
    </location>
</feature>
<keyword evidence="3" id="KW-1185">Reference proteome</keyword>
<keyword evidence="1" id="KW-0812">Transmembrane</keyword>
<dbReference type="HOGENOM" id="CLU_1625149_0_0_6"/>
<evidence type="ECO:0000313" key="2">
    <source>
        <dbReference type="EMBL" id="AEG01634.1"/>
    </source>
</evidence>
<evidence type="ECO:0000256" key="1">
    <source>
        <dbReference type="SAM" id="Phobius"/>
    </source>
</evidence>